<dbReference type="InterPro" id="IPR000182">
    <property type="entry name" value="GNAT_dom"/>
</dbReference>
<dbReference type="AlphaFoldDB" id="A0A1T5NQ26"/>
<dbReference type="RefSeq" id="WP_079469760.1">
    <property type="nucleotide sequence ID" value="NZ_FUZZ01000001.1"/>
</dbReference>
<feature type="domain" description="N-acetyltransferase" evidence="1">
    <location>
        <begin position="16"/>
        <end position="156"/>
    </location>
</feature>
<dbReference type="Pfam" id="PF13302">
    <property type="entry name" value="Acetyltransf_3"/>
    <property type="match status" value="1"/>
</dbReference>
<keyword evidence="2" id="KW-0808">Transferase</keyword>
<protein>
    <submittedName>
        <fullName evidence="2">Ribosomal-protein-alanine N-acetyltransferase</fullName>
    </submittedName>
</protein>
<dbReference type="Gene3D" id="3.40.630.30">
    <property type="match status" value="1"/>
</dbReference>
<dbReference type="EMBL" id="FUZZ01000001">
    <property type="protein sequence ID" value="SKD02644.1"/>
    <property type="molecule type" value="Genomic_DNA"/>
</dbReference>
<gene>
    <name evidence="2" type="ORF">SAMN05660461_2596</name>
</gene>
<dbReference type="SUPFAM" id="SSF55729">
    <property type="entry name" value="Acyl-CoA N-acyltransferases (Nat)"/>
    <property type="match status" value="1"/>
</dbReference>
<evidence type="ECO:0000313" key="3">
    <source>
        <dbReference type="Proteomes" id="UP000190166"/>
    </source>
</evidence>
<sequence length="183" mass="20923">MPVLNFNPFPTLVSERFILRAPALYDDEALSILRSDPRVNQFLNRSATTTVAEARQFIEKIQANIAANQSLYWIITTKESDHLVGTICYWNMEPELEQAEIGYELQSAFFGKGIMQEVIPVVIKFGFEQLHLQKITAFLAAGNEKSIKLLERNHFKTDQALREKLEKEEDLTGLLCYSLTRPA</sequence>
<dbReference type="Proteomes" id="UP000190166">
    <property type="component" value="Unassembled WGS sequence"/>
</dbReference>
<dbReference type="InterPro" id="IPR016181">
    <property type="entry name" value="Acyl_CoA_acyltransferase"/>
</dbReference>
<accession>A0A1T5NQ26</accession>
<dbReference type="PANTHER" id="PTHR43792">
    <property type="entry name" value="GNAT FAMILY, PUTATIVE (AFU_ORTHOLOGUE AFUA_3G00765)-RELATED-RELATED"/>
    <property type="match status" value="1"/>
</dbReference>
<proteinExistence type="predicted"/>
<name>A0A1T5NQ26_9BACT</name>
<keyword evidence="3" id="KW-1185">Reference proteome</keyword>
<evidence type="ECO:0000259" key="1">
    <source>
        <dbReference type="Pfam" id="PF13302"/>
    </source>
</evidence>
<dbReference type="STRING" id="393003.SAMN05660461_2596"/>
<organism evidence="2 3">
    <name type="scientific">Chitinophaga ginsengisegetis</name>
    <dbReference type="NCBI Taxonomy" id="393003"/>
    <lineage>
        <taxon>Bacteria</taxon>
        <taxon>Pseudomonadati</taxon>
        <taxon>Bacteroidota</taxon>
        <taxon>Chitinophagia</taxon>
        <taxon>Chitinophagales</taxon>
        <taxon>Chitinophagaceae</taxon>
        <taxon>Chitinophaga</taxon>
    </lineage>
</organism>
<reference evidence="2 3" key="1">
    <citation type="submission" date="2017-02" db="EMBL/GenBank/DDBJ databases">
        <authorList>
            <person name="Peterson S.W."/>
        </authorList>
    </citation>
    <scope>NUCLEOTIDE SEQUENCE [LARGE SCALE GENOMIC DNA]</scope>
    <source>
        <strain evidence="2 3">DSM 18108</strain>
    </source>
</reference>
<dbReference type="InterPro" id="IPR051531">
    <property type="entry name" value="N-acetyltransferase"/>
</dbReference>
<dbReference type="GO" id="GO:0016747">
    <property type="term" value="F:acyltransferase activity, transferring groups other than amino-acyl groups"/>
    <property type="evidence" value="ECO:0007669"/>
    <property type="project" value="InterPro"/>
</dbReference>
<evidence type="ECO:0000313" key="2">
    <source>
        <dbReference type="EMBL" id="SKD02644.1"/>
    </source>
</evidence>
<dbReference type="PANTHER" id="PTHR43792:SF1">
    <property type="entry name" value="N-ACETYLTRANSFERASE DOMAIN-CONTAINING PROTEIN"/>
    <property type="match status" value="1"/>
</dbReference>